<dbReference type="InterPro" id="IPR032465">
    <property type="entry name" value="ACMSD"/>
</dbReference>
<dbReference type="GO" id="GO:0016787">
    <property type="term" value="F:hydrolase activity"/>
    <property type="evidence" value="ECO:0007669"/>
    <property type="project" value="InterPro"/>
</dbReference>
<dbReference type="Gene3D" id="3.20.20.140">
    <property type="entry name" value="Metal-dependent hydrolases"/>
    <property type="match status" value="1"/>
</dbReference>
<protein>
    <submittedName>
        <fullName evidence="3">Amidohydrolase family protein</fullName>
    </submittedName>
</protein>
<evidence type="ECO:0000259" key="2">
    <source>
        <dbReference type="Pfam" id="PF04909"/>
    </source>
</evidence>
<dbReference type="InterPro" id="IPR032466">
    <property type="entry name" value="Metal_Hydrolase"/>
</dbReference>
<sequence>MIIDFRIRPPFKEFLSMGPFDVKASGFDPQYPGQMYDYIPPRSVTTRDLSVFMDEMDAAGIDYAVVCGRVSSNSSSFSKGYVSPDVLYELVNLYKGRLFGVAALDALDPAAPKIAERSVRELGMRGISIEPGWCSEPCYCDDPRLEPIYETAESLGIFVMITMSYLVGPDLGYSDPMRLEHVVSRHRKTAFLVPHACWPHYSSMAAVSFKYPNLYWVPDFFFYLPFMPSVDVMPAFNTALKRQVLFASSYPVRGLEEAVRLWKEKAWNEDALQLSLYGNAARLLKLFINAD</sequence>
<accession>A0A9D2HBR1</accession>
<gene>
    <name evidence="3" type="ORF">H9962_03465</name>
</gene>
<keyword evidence="1" id="KW-0456">Lyase</keyword>
<evidence type="ECO:0000313" key="3">
    <source>
        <dbReference type="EMBL" id="HJA08233.1"/>
    </source>
</evidence>
<dbReference type="SUPFAM" id="SSF51556">
    <property type="entry name" value="Metallo-dependent hydrolases"/>
    <property type="match status" value="1"/>
</dbReference>
<comment type="caution">
    <text evidence="3">The sequence shown here is derived from an EMBL/GenBank/DDBJ whole genome shotgun (WGS) entry which is preliminary data.</text>
</comment>
<dbReference type="InterPro" id="IPR006680">
    <property type="entry name" value="Amidohydro-rel"/>
</dbReference>
<evidence type="ECO:0000256" key="1">
    <source>
        <dbReference type="ARBA" id="ARBA00023239"/>
    </source>
</evidence>
<dbReference type="GO" id="GO:0016831">
    <property type="term" value="F:carboxy-lyase activity"/>
    <property type="evidence" value="ECO:0007669"/>
    <property type="project" value="InterPro"/>
</dbReference>
<dbReference type="Pfam" id="PF04909">
    <property type="entry name" value="Amidohydro_2"/>
    <property type="match status" value="1"/>
</dbReference>
<dbReference type="AlphaFoldDB" id="A0A9D2HBR1"/>
<name>A0A9D2HBR1_9BACT</name>
<feature type="domain" description="Amidohydrolase-related" evidence="2">
    <location>
        <begin position="27"/>
        <end position="286"/>
    </location>
</feature>
<dbReference type="Proteomes" id="UP000824225">
    <property type="component" value="Unassembled WGS sequence"/>
</dbReference>
<organism evidence="3 4">
    <name type="scientific">Candidatus Mailhella merdigallinarum</name>
    <dbReference type="NCBI Taxonomy" id="2838658"/>
    <lineage>
        <taxon>Bacteria</taxon>
        <taxon>Pseudomonadati</taxon>
        <taxon>Thermodesulfobacteriota</taxon>
        <taxon>Desulfovibrionia</taxon>
        <taxon>Desulfovibrionales</taxon>
        <taxon>Desulfovibrionaceae</taxon>
        <taxon>Mailhella</taxon>
    </lineage>
</organism>
<dbReference type="EMBL" id="DXAN01000007">
    <property type="protein sequence ID" value="HJA08233.1"/>
    <property type="molecule type" value="Genomic_DNA"/>
</dbReference>
<reference evidence="3" key="2">
    <citation type="submission" date="2021-04" db="EMBL/GenBank/DDBJ databases">
        <authorList>
            <person name="Gilroy R."/>
        </authorList>
    </citation>
    <scope>NUCLEOTIDE SEQUENCE</scope>
    <source>
        <strain evidence="3">CHK186-16707</strain>
    </source>
</reference>
<reference evidence="3" key="1">
    <citation type="journal article" date="2021" name="PeerJ">
        <title>Extensive microbial diversity within the chicken gut microbiome revealed by metagenomics and culture.</title>
        <authorList>
            <person name="Gilroy R."/>
            <person name="Ravi A."/>
            <person name="Getino M."/>
            <person name="Pursley I."/>
            <person name="Horton D.L."/>
            <person name="Alikhan N.F."/>
            <person name="Baker D."/>
            <person name="Gharbi K."/>
            <person name="Hall N."/>
            <person name="Watson M."/>
            <person name="Adriaenssens E.M."/>
            <person name="Foster-Nyarko E."/>
            <person name="Jarju S."/>
            <person name="Secka A."/>
            <person name="Antonio M."/>
            <person name="Oren A."/>
            <person name="Chaudhuri R.R."/>
            <person name="La Ragione R."/>
            <person name="Hildebrand F."/>
            <person name="Pallen M.J."/>
        </authorList>
    </citation>
    <scope>NUCLEOTIDE SEQUENCE</scope>
    <source>
        <strain evidence="3">CHK186-16707</strain>
    </source>
</reference>
<evidence type="ECO:0000313" key="4">
    <source>
        <dbReference type="Proteomes" id="UP000824225"/>
    </source>
</evidence>
<dbReference type="PANTHER" id="PTHR21240">
    <property type="entry name" value="2-AMINO-3-CARBOXYLMUCONATE-6-SEMIALDEHYDE DECARBOXYLASE"/>
    <property type="match status" value="1"/>
</dbReference>
<proteinExistence type="predicted"/>